<evidence type="ECO:0000259" key="2">
    <source>
        <dbReference type="SMART" id="SM00717"/>
    </source>
</evidence>
<dbReference type="InterPro" id="IPR009057">
    <property type="entry name" value="Homeodomain-like_sf"/>
</dbReference>
<dbReference type="Proteomes" id="UP000322873">
    <property type="component" value="Unassembled WGS sequence"/>
</dbReference>
<reference evidence="3 4" key="1">
    <citation type="submission" date="2019-06" db="EMBL/GenBank/DDBJ databases">
        <title>Genome Sequence of the Brown Rot Fungal Pathogen Monilinia fructicola.</title>
        <authorList>
            <person name="De Miccolis Angelini R.M."/>
            <person name="Landi L."/>
            <person name="Abate D."/>
            <person name="Pollastro S."/>
            <person name="Romanazzi G."/>
            <person name="Faretra F."/>
        </authorList>
    </citation>
    <scope>NUCLEOTIDE SEQUENCE [LARGE SCALE GENOMIC DNA]</scope>
    <source>
        <strain evidence="3 4">Mfrc123</strain>
    </source>
</reference>
<dbReference type="SMART" id="SM00717">
    <property type="entry name" value="SANT"/>
    <property type="match status" value="1"/>
</dbReference>
<feature type="compositionally biased region" description="Polar residues" evidence="1">
    <location>
        <begin position="24"/>
        <end position="36"/>
    </location>
</feature>
<organism evidence="3 4">
    <name type="scientific">Monilinia fructicola</name>
    <name type="common">Brown rot fungus</name>
    <name type="synonym">Ciboria fructicola</name>
    <dbReference type="NCBI Taxonomy" id="38448"/>
    <lineage>
        <taxon>Eukaryota</taxon>
        <taxon>Fungi</taxon>
        <taxon>Dikarya</taxon>
        <taxon>Ascomycota</taxon>
        <taxon>Pezizomycotina</taxon>
        <taxon>Leotiomycetes</taxon>
        <taxon>Helotiales</taxon>
        <taxon>Sclerotiniaceae</taxon>
        <taxon>Monilinia</taxon>
    </lineage>
</organism>
<feature type="domain" description="Myb-like" evidence="2">
    <location>
        <begin position="818"/>
        <end position="872"/>
    </location>
</feature>
<sequence>MPRTTARSVSRDLPPSSLKHEAPTQRNTRSTRSQSIDLDANRYRQESVESTGSNNKQRSRRATRKPAAERALSVVEEDREVSSQGEEEEEEEDVQNVEEEEVEEDVQDVEEDDEDPDATKVAEPSDIELQAIDRQENDLEERVLETIDSNSAVEALPDLYDTARRIINKSANKKIRPKDMERHSRVLNSLCEAFEVMKEPYGTEQFIEVDIVLRKLFGSKAPANREVPLSAILNSANLATLTCVVKEQRQTGQNLDKSGRQKLKVFLQSLEKTFPGPFVSKFTALSGPKDSEDSKLIQESFNLFLDIRTQLFITVSRSLEAEELGFDPDRALGTLLLQGIDEKGIFGSIGLDEREERAGARIDQIRNTFKPAGQATGPGKYVDFERLENLYPKAEFYDNLVSYAEKRLAEVEDLVEARGGIENVVESFQDLAQDIESDPEPEIEVNYSPPKSVTEPEDNSATKAAVPKQPPHKDPRALKKLAELKNKVGSQQLDDREGSPRSNPSANARSGFADSSLSPAEVQQQDSEITEAVKAFNTSQNKENQRPDQHQGSRGRPSSKNTATRGIYKRHPNAVKETWDENSQGFPDPPLPRINKRKILPQEVQTDDEEAPQPKNNKRKNPPSPEIELDEEDFSSDQGFQRDKRNMPSPRRTATSRSPIRPLKRVRAQRAEIPRGQSSRDEDRSREVSSQFISPDDDDGEVQSQSASEDQSQQRRERSPSQDVPSISQSQERRERSPSRQVPSVSQERRGRSKSQQNPPRSRTQQARRRSQPPPSVHSVEMSDDDSPPPVPFAQTQAVARINARTQANRIGTKVLQTREVWSDADTKRLIRYIEKHGADWSIIEKNYGEEFDRDNITQVNLKDRARNIKVSMLLAGEMLPRHFNEVKLNAALVARVQTTWPEYDSYTDTGYAKITHQINYAQR</sequence>
<dbReference type="CDD" id="cd11660">
    <property type="entry name" value="SANT_TRF"/>
    <property type="match status" value="1"/>
</dbReference>
<comment type="caution">
    <text evidence="3">The sequence shown here is derived from an EMBL/GenBank/DDBJ whole genome shotgun (WGS) entry which is preliminary data.</text>
</comment>
<feature type="compositionally biased region" description="Low complexity" evidence="1">
    <location>
        <begin position="702"/>
        <end position="711"/>
    </location>
</feature>
<evidence type="ECO:0000313" key="3">
    <source>
        <dbReference type="EMBL" id="KAA8575938.1"/>
    </source>
</evidence>
<gene>
    <name evidence="3" type="ORF">EYC84_006103</name>
</gene>
<keyword evidence="4" id="KW-1185">Reference proteome</keyword>
<dbReference type="VEuPathDB" id="FungiDB:MFRU_033g00970"/>
<dbReference type="EMBL" id="VICG01000001">
    <property type="protein sequence ID" value="KAA8575938.1"/>
    <property type="molecule type" value="Genomic_DNA"/>
</dbReference>
<feature type="compositionally biased region" description="Acidic residues" evidence="1">
    <location>
        <begin position="75"/>
        <end position="116"/>
    </location>
</feature>
<evidence type="ECO:0000313" key="4">
    <source>
        <dbReference type="Proteomes" id="UP000322873"/>
    </source>
</evidence>
<evidence type="ECO:0000256" key="1">
    <source>
        <dbReference type="SAM" id="MobiDB-lite"/>
    </source>
</evidence>
<name>A0A5M9K2A6_MONFR</name>
<proteinExistence type="predicted"/>
<dbReference type="InterPro" id="IPR001005">
    <property type="entry name" value="SANT/Myb"/>
</dbReference>
<feature type="region of interest" description="Disordered" evidence="1">
    <location>
        <begin position="436"/>
        <end position="474"/>
    </location>
</feature>
<feature type="compositionally biased region" description="Polar residues" evidence="1">
    <location>
        <begin position="500"/>
        <end position="527"/>
    </location>
</feature>
<protein>
    <recommendedName>
        <fullName evidence="2">Myb-like domain-containing protein</fullName>
    </recommendedName>
</protein>
<feature type="region of interest" description="Disordered" evidence="1">
    <location>
        <begin position="488"/>
        <end position="793"/>
    </location>
</feature>
<feature type="compositionally biased region" description="Polar residues" evidence="1">
    <location>
        <begin position="552"/>
        <end position="564"/>
    </location>
</feature>
<accession>A0A5M9K2A6</accession>
<feature type="region of interest" description="Disordered" evidence="1">
    <location>
        <begin position="1"/>
        <end position="132"/>
    </location>
</feature>
<dbReference type="SUPFAM" id="SSF46689">
    <property type="entry name" value="Homeodomain-like"/>
    <property type="match status" value="1"/>
</dbReference>
<dbReference type="Gene3D" id="1.10.10.60">
    <property type="entry name" value="Homeodomain-like"/>
    <property type="match status" value="1"/>
</dbReference>
<dbReference type="AlphaFoldDB" id="A0A5M9K2A6"/>
<feature type="compositionally biased region" description="Basic and acidic residues" evidence="1">
    <location>
        <begin position="669"/>
        <end position="687"/>
    </location>
</feature>